<dbReference type="AlphaFoldDB" id="A0AAX4NZ22"/>
<evidence type="ECO:0000313" key="1">
    <source>
        <dbReference type="EMBL" id="WZN58918.1"/>
    </source>
</evidence>
<accession>A0AAX4NZ22</accession>
<dbReference type="Proteomes" id="UP001472866">
    <property type="component" value="Chromosome 01"/>
</dbReference>
<evidence type="ECO:0000313" key="2">
    <source>
        <dbReference type="Proteomes" id="UP001472866"/>
    </source>
</evidence>
<name>A0AAX4NZ22_9CHLO</name>
<reference evidence="1 2" key="1">
    <citation type="submission" date="2024-03" db="EMBL/GenBank/DDBJ databases">
        <title>Complete genome sequence of the green alga Chloropicon roscoffensis RCC1871.</title>
        <authorList>
            <person name="Lemieux C."/>
            <person name="Pombert J.-F."/>
            <person name="Otis C."/>
            <person name="Turmel M."/>
        </authorList>
    </citation>
    <scope>NUCLEOTIDE SEQUENCE [LARGE SCALE GENOMIC DNA]</scope>
    <source>
        <strain evidence="1 2">RCC1871</strain>
    </source>
</reference>
<protein>
    <submittedName>
        <fullName evidence="1">Uncharacterized protein</fullName>
    </submittedName>
</protein>
<proteinExistence type="predicted"/>
<gene>
    <name evidence="1" type="ORF">HKI87_01g04430</name>
</gene>
<sequence length="69" mass="7564">MRDRFLSDGGKDLGEVLRRWKPWLPPKQSQAVLQGGAVCFDGRETVFLHRDPATGAHADFEAALEALGA</sequence>
<dbReference type="EMBL" id="CP151501">
    <property type="protein sequence ID" value="WZN58918.1"/>
    <property type="molecule type" value="Genomic_DNA"/>
</dbReference>
<organism evidence="1 2">
    <name type="scientific">Chloropicon roscoffensis</name>
    <dbReference type="NCBI Taxonomy" id="1461544"/>
    <lineage>
        <taxon>Eukaryota</taxon>
        <taxon>Viridiplantae</taxon>
        <taxon>Chlorophyta</taxon>
        <taxon>Chloropicophyceae</taxon>
        <taxon>Chloropicales</taxon>
        <taxon>Chloropicaceae</taxon>
        <taxon>Chloropicon</taxon>
    </lineage>
</organism>
<keyword evidence="2" id="KW-1185">Reference proteome</keyword>